<dbReference type="InterPro" id="IPR015421">
    <property type="entry name" value="PyrdxlP-dep_Trfase_major"/>
</dbReference>
<comment type="caution">
    <text evidence="2">The sequence shown here is derived from an EMBL/GenBank/DDBJ whole genome shotgun (WGS) entry which is preliminary data.</text>
</comment>
<proteinExistence type="predicted"/>
<dbReference type="Proteomes" id="UP000198406">
    <property type="component" value="Unassembled WGS sequence"/>
</dbReference>
<dbReference type="PANTHER" id="PTHR43586:SF15">
    <property type="entry name" value="BLR3095 PROTEIN"/>
    <property type="match status" value="1"/>
</dbReference>
<dbReference type="SUPFAM" id="SSF53383">
    <property type="entry name" value="PLP-dependent transferases"/>
    <property type="match status" value="1"/>
</dbReference>
<evidence type="ECO:0000313" key="2">
    <source>
        <dbReference type="EMBL" id="GAX29188.1"/>
    </source>
</evidence>
<dbReference type="InParanoid" id="A0A1Z5KTE4"/>
<dbReference type="AlphaFoldDB" id="A0A1Z5KTE4"/>
<organism evidence="2 3">
    <name type="scientific">Fistulifera solaris</name>
    <name type="common">Oleaginous diatom</name>
    <dbReference type="NCBI Taxonomy" id="1519565"/>
    <lineage>
        <taxon>Eukaryota</taxon>
        <taxon>Sar</taxon>
        <taxon>Stramenopiles</taxon>
        <taxon>Ochrophyta</taxon>
        <taxon>Bacillariophyta</taxon>
        <taxon>Bacillariophyceae</taxon>
        <taxon>Bacillariophycidae</taxon>
        <taxon>Naviculales</taxon>
        <taxon>Naviculaceae</taxon>
        <taxon>Fistulifera</taxon>
    </lineage>
</organism>
<sequence length="394" mass="44589">MTDNTLERCCYYWNNAGQARLSAATQLAGIRSITTTEPSVTDTTRIRTLFAQLVDAAPSEIAIVPSTAFAMTLAAKNIERLYPDGGKILILEDQFPSAVYPWQALCHNHSINSKWSLEIVRYPEAYKRQQSDYVHVHSLSSPRNWTEAILAHLPPQSTIKSSTDFIRVVCIPPLHWSGIGGSWIDSPKISQVCQRYNILLLVDATQAIGVTPFSIQQLLPALAMVTCSTHKWLRGPPGTCLVYIHSKWHDTWEPLDQHHRSRVRPADFLPSSDSRHGMNIPEGYSTTFVKNARKFDAGGIPNPILLPMVKTALEEVTQLSLTKVQTQLKDLLQPFLVWAREHGIALSTDSSDDEVDDQRFYHILYLSFDDDKTLEEIQQLEQNLRTQFNRMYNS</sequence>
<dbReference type="Pfam" id="PF00266">
    <property type="entry name" value="Aminotran_5"/>
    <property type="match status" value="2"/>
</dbReference>
<keyword evidence="3" id="KW-1185">Reference proteome</keyword>
<name>A0A1Z5KTE4_FISSO</name>
<dbReference type="EMBL" id="BDSP01000286">
    <property type="protein sequence ID" value="GAX29188.1"/>
    <property type="molecule type" value="Genomic_DNA"/>
</dbReference>
<reference evidence="2 3" key="1">
    <citation type="journal article" date="2015" name="Plant Cell">
        <title>Oil accumulation by the oleaginous diatom Fistulifera solaris as revealed by the genome and transcriptome.</title>
        <authorList>
            <person name="Tanaka T."/>
            <person name="Maeda Y."/>
            <person name="Veluchamy A."/>
            <person name="Tanaka M."/>
            <person name="Abida H."/>
            <person name="Marechal E."/>
            <person name="Bowler C."/>
            <person name="Muto M."/>
            <person name="Sunaga Y."/>
            <person name="Tanaka M."/>
            <person name="Yoshino T."/>
            <person name="Taniguchi T."/>
            <person name="Fukuda Y."/>
            <person name="Nemoto M."/>
            <person name="Matsumoto M."/>
            <person name="Wong P.S."/>
            <person name="Aburatani S."/>
            <person name="Fujibuchi W."/>
        </authorList>
    </citation>
    <scope>NUCLEOTIDE SEQUENCE [LARGE SCALE GENOMIC DNA]</scope>
    <source>
        <strain evidence="2 3">JPCC DA0580</strain>
    </source>
</reference>
<evidence type="ECO:0000259" key="1">
    <source>
        <dbReference type="Pfam" id="PF00266"/>
    </source>
</evidence>
<dbReference type="InterPro" id="IPR000192">
    <property type="entry name" value="Aminotrans_V_dom"/>
</dbReference>
<feature type="domain" description="Aminotransferase class V" evidence="1">
    <location>
        <begin position="42"/>
        <end position="112"/>
    </location>
</feature>
<dbReference type="Gene3D" id="3.40.640.10">
    <property type="entry name" value="Type I PLP-dependent aspartate aminotransferase-like (Major domain)"/>
    <property type="match status" value="1"/>
</dbReference>
<dbReference type="InterPro" id="IPR015424">
    <property type="entry name" value="PyrdxlP-dep_Trfase"/>
</dbReference>
<protein>
    <recommendedName>
        <fullName evidence="1">Aminotransferase class V domain-containing protein</fullName>
    </recommendedName>
</protein>
<gene>
    <name evidence="2" type="ORF">FisN_28Lh016</name>
</gene>
<dbReference type="OrthoDB" id="43813at2759"/>
<feature type="domain" description="Aminotransferase class V" evidence="1">
    <location>
        <begin position="174"/>
        <end position="255"/>
    </location>
</feature>
<accession>A0A1Z5KTE4</accession>
<evidence type="ECO:0000313" key="3">
    <source>
        <dbReference type="Proteomes" id="UP000198406"/>
    </source>
</evidence>
<dbReference type="PANTHER" id="PTHR43586">
    <property type="entry name" value="CYSTEINE DESULFURASE"/>
    <property type="match status" value="1"/>
</dbReference>